<evidence type="ECO:0000256" key="1">
    <source>
        <dbReference type="SAM" id="Phobius"/>
    </source>
</evidence>
<feature type="transmembrane region" description="Helical" evidence="1">
    <location>
        <begin position="128"/>
        <end position="148"/>
    </location>
</feature>
<dbReference type="NCBIfam" id="TIGR01906">
    <property type="entry name" value="integ_TIGR01906"/>
    <property type="match status" value="1"/>
</dbReference>
<keyword evidence="1" id="KW-1133">Transmembrane helix</keyword>
<sequence>MIMKKKFIDVFFTIFISLFFITSSIKLTVNFKSLYYFDIKHLNIVENSGFSIENIKEDYNYLIKYINSHNKEDFKIPNLPSSQEGAVHFEEVKNIFVKLDYLFFISSIISIIALYYCKKNKVYTAFKYTSIVLISIPIILLITFLINFDKVFVIFHKLFFSNDYWIFDPVKDPVINMLPQDFFMHCGILINIFIIIFSFISHLLYRKNQI</sequence>
<comment type="caution">
    <text evidence="2">The sequence shown here is derived from an EMBL/GenBank/DDBJ whole genome shotgun (WGS) entry which is preliminary data.</text>
</comment>
<reference evidence="2 3" key="1">
    <citation type="submission" date="2021-06" db="EMBL/GenBank/DDBJ databases">
        <authorList>
            <person name="Sun Q."/>
            <person name="Li D."/>
        </authorList>
    </citation>
    <scope>NUCLEOTIDE SEQUENCE [LARGE SCALE GENOMIC DNA]</scope>
    <source>
        <strain evidence="2 3">MSJ-11</strain>
    </source>
</reference>
<evidence type="ECO:0000313" key="2">
    <source>
        <dbReference type="EMBL" id="MBU5485333.1"/>
    </source>
</evidence>
<name>A0ABS6EJD9_9CLOT</name>
<organism evidence="2 3">
    <name type="scientific">Clostridium mobile</name>
    <dbReference type="NCBI Taxonomy" id="2841512"/>
    <lineage>
        <taxon>Bacteria</taxon>
        <taxon>Bacillati</taxon>
        <taxon>Bacillota</taxon>
        <taxon>Clostridia</taxon>
        <taxon>Eubacteriales</taxon>
        <taxon>Clostridiaceae</taxon>
        <taxon>Clostridium</taxon>
    </lineage>
</organism>
<proteinExistence type="predicted"/>
<protein>
    <submittedName>
        <fullName evidence="2">TIGR01906 family membrane protein</fullName>
    </submittedName>
</protein>
<dbReference type="Pfam" id="PF07314">
    <property type="entry name" value="Lit"/>
    <property type="match status" value="1"/>
</dbReference>
<feature type="transmembrane region" description="Helical" evidence="1">
    <location>
        <begin position="182"/>
        <end position="205"/>
    </location>
</feature>
<dbReference type="EMBL" id="JAHLQF010000003">
    <property type="protein sequence ID" value="MBU5485333.1"/>
    <property type="molecule type" value="Genomic_DNA"/>
</dbReference>
<feature type="transmembrane region" description="Helical" evidence="1">
    <location>
        <begin position="7"/>
        <end position="25"/>
    </location>
</feature>
<keyword evidence="3" id="KW-1185">Reference proteome</keyword>
<gene>
    <name evidence="2" type="ORF">KQI86_13400</name>
</gene>
<keyword evidence="1" id="KW-0812">Transmembrane</keyword>
<accession>A0ABS6EJD9</accession>
<evidence type="ECO:0000313" key="3">
    <source>
        <dbReference type="Proteomes" id="UP000726170"/>
    </source>
</evidence>
<dbReference type="InterPro" id="IPR010178">
    <property type="entry name" value="Lit"/>
</dbReference>
<keyword evidence="1" id="KW-0472">Membrane</keyword>
<dbReference type="Proteomes" id="UP000726170">
    <property type="component" value="Unassembled WGS sequence"/>
</dbReference>
<feature type="transmembrane region" description="Helical" evidence="1">
    <location>
        <begin position="95"/>
        <end position="116"/>
    </location>
</feature>